<accession>A0ABR1J9V7</accession>
<evidence type="ECO:0000256" key="1">
    <source>
        <dbReference type="SAM" id="MobiDB-lite"/>
    </source>
</evidence>
<feature type="region of interest" description="Disordered" evidence="1">
    <location>
        <begin position="669"/>
        <end position="789"/>
    </location>
</feature>
<feature type="compositionally biased region" description="Polar residues" evidence="1">
    <location>
        <begin position="1"/>
        <end position="28"/>
    </location>
</feature>
<feature type="compositionally biased region" description="Polar residues" evidence="1">
    <location>
        <begin position="629"/>
        <end position="644"/>
    </location>
</feature>
<sequence length="789" mass="87440">MTSTSSQTSSRVGDTVQSSEDGTPPNNNLRHDKERASFAHTATRRAGRKSEYWSTEQLALIGKHTTRFLACVEEHKDDLLGKSDRRSWPKPLLLCLEVIQNALFADEKMRTNLHEGMRKATGERPLSREDLDHNTAQEEKNKDVWKQKVKDFFKNKLRDYRKEHSSEGTKPAKNDQSAYELLQKVLFASFGPRDLFAQENADEIRKCRDELVAQKPELQSNNGAPYQMAISKLWAAADQASYIARAKDQFMNLDRDEEKLSRALHWFLNALSPKLGEVEMKLVYALRHTRGGISVRSVDAACKSRTNFDDKFETDHEESWESFSNAFMQWADKRIPQHVPQGPKTKTVWDIPENSEGVPVFPNETSSDDIAVMRDILNAYLRALWFYSWPADPQMAAIPWSEVAEHPEDYYDLDQLPKGDKLQSPDSMKRANLVNWFEYFEERPRNIPPFRFFPKSKIQGRLRRRQMQASEELHAGEEFADDESAPRSSSPALEIATSLETEDHVPMATSSESVTPCGNNNLIKPSESTSTSISMDDIEGATTILPSPLSSSASPDNETRVSRAATINSAQLISPAGNDTEDPAPFVAASASSFEVANSGTTAVSVPTGQSSLTSTVDDAAMSAVASPPFSSTPHSRTTAGSNATEEDSLPPVASQQTIQKHISQSSLTIKVPPLSKGPNHMQGATVGTSMEDVEDQAVGEKEAMGKGRKGKGRVKKSSDRSRKGEVGTAEAGGSRRKRKVDSVEEAEVQGDQKRVQTAGISTVDIETVAQRGQRRSNRIKNAQKPLPA</sequence>
<evidence type="ECO:0000313" key="3">
    <source>
        <dbReference type="Proteomes" id="UP001498398"/>
    </source>
</evidence>
<reference evidence="2 3" key="1">
    <citation type="submission" date="2024-01" db="EMBL/GenBank/DDBJ databases">
        <title>A draft genome for the cacao thread blight pathogen Marasmiellus scandens.</title>
        <authorList>
            <person name="Baruah I.K."/>
            <person name="Leung J."/>
            <person name="Bukari Y."/>
            <person name="Amoako-Attah I."/>
            <person name="Meinhardt L.W."/>
            <person name="Bailey B.A."/>
            <person name="Cohen S.P."/>
        </authorList>
    </citation>
    <scope>NUCLEOTIDE SEQUENCE [LARGE SCALE GENOMIC DNA]</scope>
    <source>
        <strain evidence="2 3">GH-19</strain>
    </source>
</reference>
<feature type="region of interest" description="Disordered" evidence="1">
    <location>
        <begin position="503"/>
        <end position="533"/>
    </location>
</feature>
<gene>
    <name evidence="2" type="ORF">VKT23_012344</name>
</gene>
<keyword evidence="3" id="KW-1185">Reference proteome</keyword>
<evidence type="ECO:0000313" key="2">
    <source>
        <dbReference type="EMBL" id="KAK7451667.1"/>
    </source>
</evidence>
<dbReference type="EMBL" id="JBANRG010000030">
    <property type="protein sequence ID" value="KAK7451667.1"/>
    <property type="molecule type" value="Genomic_DNA"/>
</dbReference>
<proteinExistence type="predicted"/>
<feature type="region of interest" description="Disordered" evidence="1">
    <location>
        <begin position="1"/>
        <end position="49"/>
    </location>
</feature>
<feature type="region of interest" description="Disordered" evidence="1">
    <location>
        <begin position="117"/>
        <end position="140"/>
    </location>
</feature>
<feature type="compositionally biased region" description="Basic and acidic residues" evidence="1">
    <location>
        <begin position="717"/>
        <end position="726"/>
    </location>
</feature>
<dbReference type="Proteomes" id="UP001498398">
    <property type="component" value="Unassembled WGS sequence"/>
</dbReference>
<feature type="region of interest" description="Disordered" evidence="1">
    <location>
        <begin position="625"/>
        <end position="657"/>
    </location>
</feature>
<organism evidence="2 3">
    <name type="scientific">Marasmiellus scandens</name>
    <dbReference type="NCBI Taxonomy" id="2682957"/>
    <lineage>
        <taxon>Eukaryota</taxon>
        <taxon>Fungi</taxon>
        <taxon>Dikarya</taxon>
        <taxon>Basidiomycota</taxon>
        <taxon>Agaricomycotina</taxon>
        <taxon>Agaricomycetes</taxon>
        <taxon>Agaricomycetidae</taxon>
        <taxon>Agaricales</taxon>
        <taxon>Marasmiineae</taxon>
        <taxon>Omphalotaceae</taxon>
        <taxon>Marasmiellus</taxon>
    </lineage>
</organism>
<protein>
    <submittedName>
        <fullName evidence="2">Uncharacterized protein</fullName>
    </submittedName>
</protein>
<feature type="compositionally biased region" description="Polar residues" evidence="1">
    <location>
        <begin position="508"/>
        <end position="533"/>
    </location>
</feature>
<name>A0ABR1J9V7_9AGAR</name>
<comment type="caution">
    <text evidence="2">The sequence shown here is derived from an EMBL/GenBank/DDBJ whole genome shotgun (WGS) entry which is preliminary data.</text>
</comment>
<feature type="compositionally biased region" description="Basic residues" evidence="1">
    <location>
        <begin position="707"/>
        <end position="716"/>
    </location>
</feature>